<dbReference type="EMBL" id="CP048882">
    <property type="protein sequence ID" value="QPP06135.1"/>
    <property type="molecule type" value="Genomic_DNA"/>
</dbReference>
<keyword evidence="3" id="KW-1185">Reference proteome</keyword>
<protein>
    <submittedName>
        <fullName evidence="2">Uncharacterized protein</fullName>
    </submittedName>
</protein>
<dbReference type="AlphaFoldDB" id="A0A7T1T4B8"/>
<feature type="region of interest" description="Disordered" evidence="1">
    <location>
        <begin position="80"/>
        <end position="134"/>
    </location>
</feature>
<accession>A0A7T1T4B8</accession>
<evidence type="ECO:0000256" key="1">
    <source>
        <dbReference type="SAM" id="MobiDB-lite"/>
    </source>
</evidence>
<dbReference type="KEGG" id="sbat:G4Z16_06685"/>
<reference evidence="3" key="1">
    <citation type="submission" date="2020-02" db="EMBL/GenBank/DDBJ databases">
        <title>Streptomyces sp. ASO4wet.</title>
        <authorList>
            <person name="Risdian C."/>
            <person name="Landwehr W."/>
            <person name="Schupp P."/>
            <person name="Wink J."/>
        </authorList>
    </citation>
    <scope>NUCLEOTIDE SEQUENCE [LARGE SCALE GENOMIC DNA]</scope>
    <source>
        <strain evidence="3">ASO4wet</strain>
    </source>
</reference>
<dbReference type="Proteomes" id="UP000595046">
    <property type="component" value="Chromosome"/>
</dbReference>
<evidence type="ECO:0000313" key="2">
    <source>
        <dbReference type="EMBL" id="QPP06135.1"/>
    </source>
</evidence>
<evidence type="ECO:0000313" key="3">
    <source>
        <dbReference type="Proteomes" id="UP000595046"/>
    </source>
</evidence>
<feature type="compositionally biased region" description="Basic and acidic residues" evidence="1">
    <location>
        <begin position="80"/>
        <end position="118"/>
    </location>
</feature>
<organism evidence="2 3">
    <name type="scientific">Streptomyces bathyalis</name>
    <dbReference type="NCBI Taxonomy" id="2710756"/>
    <lineage>
        <taxon>Bacteria</taxon>
        <taxon>Bacillati</taxon>
        <taxon>Actinomycetota</taxon>
        <taxon>Actinomycetes</taxon>
        <taxon>Kitasatosporales</taxon>
        <taxon>Streptomycetaceae</taxon>
        <taxon>Streptomyces</taxon>
    </lineage>
</organism>
<sequence>MNHPDRQTDAEVGDAEFLTDTRDRVQARALRKQLQQLAGGEAGRALQEMAKEVLAGRVGLREALRVPAYAEALGERVNTFRKDWERMSPEEQKAQREEAQRFLDAQRDEIEREQDEQQKPAGGSPKHSSRGWQL</sequence>
<name>A0A7T1T4B8_9ACTN</name>
<dbReference type="RefSeq" id="WP_197349740.1">
    <property type="nucleotide sequence ID" value="NZ_CP048882.1"/>
</dbReference>
<gene>
    <name evidence="2" type="ORF">G4Z16_06685</name>
</gene>
<proteinExistence type="predicted"/>